<evidence type="ECO:0000313" key="3">
    <source>
        <dbReference type="Proteomes" id="UP000314294"/>
    </source>
</evidence>
<keyword evidence="3" id="KW-1185">Reference proteome</keyword>
<protein>
    <submittedName>
        <fullName evidence="2">Uncharacterized protein</fullName>
    </submittedName>
</protein>
<comment type="caution">
    <text evidence="2">The sequence shown here is derived from an EMBL/GenBank/DDBJ whole genome shotgun (WGS) entry which is preliminary data.</text>
</comment>
<dbReference type="Proteomes" id="UP000314294">
    <property type="component" value="Unassembled WGS sequence"/>
</dbReference>
<feature type="compositionally biased region" description="Polar residues" evidence="1">
    <location>
        <begin position="1"/>
        <end position="14"/>
    </location>
</feature>
<organism evidence="2 3">
    <name type="scientific">Liparis tanakae</name>
    <name type="common">Tanaka's snailfish</name>
    <dbReference type="NCBI Taxonomy" id="230148"/>
    <lineage>
        <taxon>Eukaryota</taxon>
        <taxon>Metazoa</taxon>
        <taxon>Chordata</taxon>
        <taxon>Craniata</taxon>
        <taxon>Vertebrata</taxon>
        <taxon>Euteleostomi</taxon>
        <taxon>Actinopterygii</taxon>
        <taxon>Neopterygii</taxon>
        <taxon>Teleostei</taxon>
        <taxon>Neoteleostei</taxon>
        <taxon>Acanthomorphata</taxon>
        <taxon>Eupercaria</taxon>
        <taxon>Perciformes</taxon>
        <taxon>Cottioidei</taxon>
        <taxon>Cottales</taxon>
        <taxon>Liparidae</taxon>
        <taxon>Liparis</taxon>
    </lineage>
</organism>
<dbReference type="EMBL" id="SRLO01000182">
    <property type="protein sequence ID" value="TNN68948.1"/>
    <property type="molecule type" value="Genomic_DNA"/>
</dbReference>
<evidence type="ECO:0000313" key="2">
    <source>
        <dbReference type="EMBL" id="TNN68948.1"/>
    </source>
</evidence>
<gene>
    <name evidence="2" type="ORF">EYF80_020809</name>
</gene>
<proteinExistence type="predicted"/>
<feature type="region of interest" description="Disordered" evidence="1">
    <location>
        <begin position="1"/>
        <end position="20"/>
    </location>
</feature>
<name>A0A4Z2HT69_9TELE</name>
<sequence length="64" mass="7268">MSGATPTLTQTTGSGARWISPPLETLSRHLIQRVASGRKVSRDEEKFHKWHVNFALLHRDSDKK</sequence>
<dbReference type="AlphaFoldDB" id="A0A4Z2HT69"/>
<evidence type="ECO:0000256" key="1">
    <source>
        <dbReference type="SAM" id="MobiDB-lite"/>
    </source>
</evidence>
<accession>A0A4Z2HT69</accession>
<reference evidence="2 3" key="1">
    <citation type="submission" date="2019-03" db="EMBL/GenBank/DDBJ databases">
        <title>First draft genome of Liparis tanakae, snailfish: a comprehensive survey of snailfish specific genes.</title>
        <authorList>
            <person name="Kim W."/>
            <person name="Song I."/>
            <person name="Jeong J.-H."/>
            <person name="Kim D."/>
            <person name="Kim S."/>
            <person name="Ryu S."/>
            <person name="Song J.Y."/>
            <person name="Lee S.K."/>
        </authorList>
    </citation>
    <scope>NUCLEOTIDE SEQUENCE [LARGE SCALE GENOMIC DNA]</scope>
    <source>
        <tissue evidence="2">Muscle</tissue>
    </source>
</reference>